<dbReference type="AlphaFoldDB" id="A0A1I1NEY4"/>
<evidence type="ECO:0000313" key="7">
    <source>
        <dbReference type="Proteomes" id="UP000198862"/>
    </source>
</evidence>
<evidence type="ECO:0000256" key="3">
    <source>
        <dbReference type="ARBA" id="ARBA00023016"/>
    </source>
</evidence>
<dbReference type="OrthoDB" id="9783139at2"/>
<dbReference type="Gene3D" id="1.10.10.10">
    <property type="entry name" value="Winged helix-like DNA-binding domain superfamily/Winged helix DNA-binding domain"/>
    <property type="match status" value="1"/>
</dbReference>
<organism evidence="6 7">
    <name type="scientific">Pseudoalteromonas denitrificans DSM 6059</name>
    <dbReference type="NCBI Taxonomy" id="1123010"/>
    <lineage>
        <taxon>Bacteria</taxon>
        <taxon>Pseudomonadati</taxon>
        <taxon>Pseudomonadota</taxon>
        <taxon>Gammaproteobacteria</taxon>
        <taxon>Alteromonadales</taxon>
        <taxon>Pseudoalteromonadaceae</taxon>
        <taxon>Pseudoalteromonas</taxon>
    </lineage>
</organism>
<dbReference type="PIRSF" id="PIRSF005485">
    <property type="entry name" value="HrcA"/>
    <property type="match status" value="1"/>
</dbReference>
<evidence type="ECO:0000256" key="4">
    <source>
        <dbReference type="ARBA" id="ARBA00023163"/>
    </source>
</evidence>
<accession>A0A1I1NEY4</accession>
<feature type="domain" description="Heat-inducible transcription repressor HrcA C-terminal" evidence="5">
    <location>
        <begin position="109"/>
        <end position="283"/>
    </location>
</feature>
<protein>
    <submittedName>
        <fullName evidence="6">Heat-inducible transcription repressor HrcA</fullName>
    </submittedName>
</protein>
<dbReference type="InterPro" id="IPR036390">
    <property type="entry name" value="WH_DNA-bd_sf"/>
</dbReference>
<dbReference type="InterPro" id="IPR036388">
    <property type="entry name" value="WH-like_DNA-bd_sf"/>
</dbReference>
<dbReference type="Proteomes" id="UP000198862">
    <property type="component" value="Unassembled WGS sequence"/>
</dbReference>
<keyword evidence="3" id="KW-0346">Stress response</keyword>
<evidence type="ECO:0000256" key="1">
    <source>
        <dbReference type="ARBA" id="ARBA00022491"/>
    </source>
</evidence>
<keyword evidence="7" id="KW-1185">Reference proteome</keyword>
<sequence length="311" mass="35390">MKLSSRDQQIFTAIMSLYCDGKGCAIASSKIVKQKGMSMCSATVRNAMARLEKLGYLYSPHTSAGRIPTKKGYQYWFDEFFSLKNIAPFWQPTQEALIELSHFISQKYQVCIFAGLGQKISQNVFRVEVLDFDKTHWLVLLIDRQGQSQNIKITKPLEANEDIRNQFNAWLNMVFGQQTLAEGLKRMQAMANTAPMFCHGSLTQWTRALAEKLGDENCIVVGDSYLFNHIKLSEQPLIGAPLLNYVEDKLALKKGISVIYGNDLPYEGFENLILLSLPYFSEQYYQSRFTILCESSAKIEAIINEFATFDM</sequence>
<dbReference type="GO" id="GO:0045892">
    <property type="term" value="P:negative regulation of DNA-templated transcription"/>
    <property type="evidence" value="ECO:0007669"/>
    <property type="project" value="TreeGrafter"/>
</dbReference>
<keyword evidence="4" id="KW-0804">Transcription</keyword>
<dbReference type="GO" id="GO:0003677">
    <property type="term" value="F:DNA binding"/>
    <property type="evidence" value="ECO:0007669"/>
    <property type="project" value="InterPro"/>
</dbReference>
<evidence type="ECO:0000256" key="2">
    <source>
        <dbReference type="ARBA" id="ARBA00023015"/>
    </source>
</evidence>
<dbReference type="InterPro" id="IPR021153">
    <property type="entry name" value="HrcA_C"/>
</dbReference>
<proteinExistence type="predicted"/>
<evidence type="ECO:0000313" key="6">
    <source>
        <dbReference type="EMBL" id="SFC94028.1"/>
    </source>
</evidence>
<dbReference type="InterPro" id="IPR002571">
    <property type="entry name" value="HrcA"/>
</dbReference>
<dbReference type="PANTHER" id="PTHR34824:SF1">
    <property type="entry name" value="HEAT-INDUCIBLE TRANSCRIPTION REPRESSOR HRCA"/>
    <property type="match status" value="1"/>
</dbReference>
<dbReference type="EMBL" id="FOLO01000024">
    <property type="protein sequence ID" value="SFC94028.1"/>
    <property type="molecule type" value="Genomic_DNA"/>
</dbReference>
<dbReference type="SUPFAM" id="SSF46785">
    <property type="entry name" value="Winged helix' DNA-binding domain"/>
    <property type="match status" value="1"/>
</dbReference>
<gene>
    <name evidence="6" type="ORF">SAMN02745724_02979</name>
</gene>
<keyword evidence="1" id="KW-0678">Repressor</keyword>
<dbReference type="PANTHER" id="PTHR34824">
    <property type="entry name" value="HEAT-INDUCIBLE TRANSCRIPTION REPRESSOR HRCA"/>
    <property type="match status" value="1"/>
</dbReference>
<dbReference type="STRING" id="1123010.SAMN02745724_02979"/>
<evidence type="ECO:0000259" key="5">
    <source>
        <dbReference type="Pfam" id="PF01628"/>
    </source>
</evidence>
<dbReference type="SUPFAM" id="SSF55781">
    <property type="entry name" value="GAF domain-like"/>
    <property type="match status" value="1"/>
</dbReference>
<reference evidence="6 7" key="1">
    <citation type="submission" date="2016-10" db="EMBL/GenBank/DDBJ databases">
        <authorList>
            <person name="de Groot N.N."/>
        </authorList>
    </citation>
    <scope>NUCLEOTIDE SEQUENCE [LARGE SCALE GENOMIC DNA]</scope>
    <source>
        <strain evidence="6 7">DSM 6059</strain>
    </source>
</reference>
<dbReference type="Pfam" id="PF01628">
    <property type="entry name" value="HrcA"/>
    <property type="match status" value="1"/>
</dbReference>
<keyword evidence="2" id="KW-0805">Transcription regulation</keyword>
<dbReference type="RefSeq" id="WP_091985642.1">
    <property type="nucleotide sequence ID" value="NZ_FOLO01000024.1"/>
</dbReference>
<name>A0A1I1NEY4_9GAMM</name>